<comment type="caution">
    <text evidence="1">The sequence shown here is derived from an EMBL/GenBank/DDBJ whole genome shotgun (WGS) entry which is preliminary data.</text>
</comment>
<accession>A0A397U4W6</accession>
<protein>
    <submittedName>
        <fullName evidence="1">Uncharacterized protein</fullName>
    </submittedName>
</protein>
<dbReference type="OrthoDB" id="10486119at2759"/>
<dbReference type="EMBL" id="QKWP01002817">
    <property type="protein sequence ID" value="RIB02096.1"/>
    <property type="molecule type" value="Genomic_DNA"/>
</dbReference>
<name>A0A397U4W6_9GLOM</name>
<dbReference type="AlphaFoldDB" id="A0A397U4W6"/>
<sequence>MALSNDEIIQLSRHEMMHSSEAQLITQPSNNNGAQLITQPSDNNEAQLITQSSDNNKAQLITQFSDNDEAQLITQFSDNDETQPSNSKIMQFNNSIQLDNNTEILDLEELTTISTKYSI</sequence>
<evidence type="ECO:0000313" key="2">
    <source>
        <dbReference type="Proteomes" id="UP000266673"/>
    </source>
</evidence>
<keyword evidence="2" id="KW-1185">Reference proteome</keyword>
<gene>
    <name evidence="1" type="ORF">C2G38_2292664</name>
</gene>
<dbReference type="Proteomes" id="UP000266673">
    <property type="component" value="Unassembled WGS sequence"/>
</dbReference>
<evidence type="ECO:0000313" key="1">
    <source>
        <dbReference type="EMBL" id="RIB02096.1"/>
    </source>
</evidence>
<proteinExistence type="predicted"/>
<reference evidence="1 2" key="1">
    <citation type="submission" date="2018-06" db="EMBL/GenBank/DDBJ databases">
        <title>Comparative genomics reveals the genomic features of Rhizophagus irregularis, R. cerebriforme, R. diaphanum and Gigaspora rosea, and their symbiotic lifestyle signature.</title>
        <authorList>
            <person name="Morin E."/>
            <person name="San Clemente H."/>
            <person name="Chen E.C.H."/>
            <person name="De La Providencia I."/>
            <person name="Hainaut M."/>
            <person name="Kuo A."/>
            <person name="Kohler A."/>
            <person name="Murat C."/>
            <person name="Tang N."/>
            <person name="Roy S."/>
            <person name="Loubradou J."/>
            <person name="Henrissat B."/>
            <person name="Grigoriev I.V."/>
            <person name="Corradi N."/>
            <person name="Roux C."/>
            <person name="Martin F.M."/>
        </authorList>
    </citation>
    <scope>NUCLEOTIDE SEQUENCE [LARGE SCALE GENOMIC DNA]</scope>
    <source>
        <strain evidence="1 2">DAOM 194757</strain>
    </source>
</reference>
<organism evidence="1 2">
    <name type="scientific">Gigaspora rosea</name>
    <dbReference type="NCBI Taxonomy" id="44941"/>
    <lineage>
        <taxon>Eukaryota</taxon>
        <taxon>Fungi</taxon>
        <taxon>Fungi incertae sedis</taxon>
        <taxon>Mucoromycota</taxon>
        <taxon>Glomeromycotina</taxon>
        <taxon>Glomeromycetes</taxon>
        <taxon>Diversisporales</taxon>
        <taxon>Gigasporaceae</taxon>
        <taxon>Gigaspora</taxon>
    </lineage>
</organism>